<dbReference type="InterPro" id="IPR000524">
    <property type="entry name" value="Tscrpt_reg_HTH_GntR"/>
</dbReference>
<dbReference type="SUPFAM" id="SSF46785">
    <property type="entry name" value="Winged helix' DNA-binding domain"/>
    <property type="match status" value="1"/>
</dbReference>
<dbReference type="PANTHER" id="PTHR38445:SF10">
    <property type="entry name" value="GNTR-FAMILY TRANSCRIPTIONAL REGULATOR"/>
    <property type="match status" value="1"/>
</dbReference>
<evidence type="ECO:0000259" key="4">
    <source>
        <dbReference type="PROSITE" id="PS50949"/>
    </source>
</evidence>
<reference evidence="5 6" key="1">
    <citation type="submission" date="2018-06" db="EMBL/GenBank/DDBJ databases">
        <title>Echinicola strongylocentroti sp. nov., isolated from a sea urchin Strongylocentrotus intermedius.</title>
        <authorList>
            <person name="Bae S.S."/>
        </authorList>
    </citation>
    <scope>NUCLEOTIDE SEQUENCE [LARGE SCALE GENOMIC DNA]</scope>
    <source>
        <strain evidence="5 6">MEBiC08714</strain>
    </source>
</reference>
<evidence type="ECO:0000313" key="5">
    <source>
        <dbReference type="EMBL" id="AWW32849.1"/>
    </source>
</evidence>
<proteinExistence type="predicted"/>
<accession>A0A2Z4IQ69</accession>
<evidence type="ECO:0000256" key="3">
    <source>
        <dbReference type="ARBA" id="ARBA00023163"/>
    </source>
</evidence>
<keyword evidence="3" id="KW-0804">Transcription</keyword>
<dbReference type="PANTHER" id="PTHR38445">
    <property type="entry name" value="HTH-TYPE TRANSCRIPTIONAL REPRESSOR YTRA"/>
    <property type="match status" value="1"/>
</dbReference>
<dbReference type="InterPro" id="IPR036390">
    <property type="entry name" value="WH_DNA-bd_sf"/>
</dbReference>
<gene>
    <name evidence="5" type="ORF">DN752_23405</name>
</gene>
<sequence>MIIKNRIVHNAINESSRVPKYRQLAGIITQAIENGELEVGEKLPSITELHEETELARDTIVKALTYLKEKKIISSVISKGFYVARNVNRAKTRVLLVMNKLSSYKLKIYHSFVDALGVDYQVDLKVHHCNPEYLKSILEEGMEVYEHFVVMPHFNGTTAEETSIIDYLNGLPDHKLLLMDRHVAGISDKVPCIYQNFEDDIYFSLLGIADKLKKYDKLTLVFPEHNIYPYPEEIKAGFLRLCHQLECSNEIIDKVYQDMEFESNDAFIIIDEEDLVCFLQQVRDKKLVLGNDLGVISYNDTALKEVLGISVMTTDFEVMADSAAYMIKKKKYDIVPNYFSLIDRGSV</sequence>
<organism evidence="5 6">
    <name type="scientific">Echinicola strongylocentroti</name>
    <dbReference type="NCBI Taxonomy" id="1795355"/>
    <lineage>
        <taxon>Bacteria</taxon>
        <taxon>Pseudomonadati</taxon>
        <taxon>Bacteroidota</taxon>
        <taxon>Cytophagia</taxon>
        <taxon>Cytophagales</taxon>
        <taxon>Cyclobacteriaceae</taxon>
        <taxon>Echinicola</taxon>
    </lineage>
</organism>
<evidence type="ECO:0000256" key="1">
    <source>
        <dbReference type="ARBA" id="ARBA00023015"/>
    </source>
</evidence>
<name>A0A2Z4IQ69_9BACT</name>
<feature type="domain" description="HTH gntR-type" evidence="4">
    <location>
        <begin position="18"/>
        <end position="86"/>
    </location>
</feature>
<evidence type="ECO:0000313" key="6">
    <source>
        <dbReference type="Proteomes" id="UP000248688"/>
    </source>
</evidence>
<dbReference type="InterPro" id="IPR036388">
    <property type="entry name" value="WH-like_DNA-bd_sf"/>
</dbReference>
<dbReference type="Pfam" id="PF00392">
    <property type="entry name" value="GntR"/>
    <property type="match status" value="1"/>
</dbReference>
<protein>
    <submittedName>
        <fullName evidence="5">Transcriptional regulator</fullName>
    </submittedName>
</protein>
<evidence type="ECO:0000256" key="2">
    <source>
        <dbReference type="ARBA" id="ARBA00023125"/>
    </source>
</evidence>
<keyword evidence="1" id="KW-0805">Transcription regulation</keyword>
<dbReference type="PROSITE" id="PS50949">
    <property type="entry name" value="HTH_GNTR"/>
    <property type="match status" value="1"/>
</dbReference>
<dbReference type="InterPro" id="IPR028082">
    <property type="entry name" value="Peripla_BP_I"/>
</dbReference>
<dbReference type="AlphaFoldDB" id="A0A2Z4IQ69"/>
<keyword evidence="2" id="KW-0238">DNA-binding</keyword>
<dbReference type="SUPFAM" id="SSF53822">
    <property type="entry name" value="Periplasmic binding protein-like I"/>
    <property type="match status" value="1"/>
</dbReference>
<dbReference type="KEGG" id="est:DN752_23405"/>
<dbReference type="EMBL" id="CP030041">
    <property type="protein sequence ID" value="AWW32849.1"/>
    <property type="molecule type" value="Genomic_DNA"/>
</dbReference>
<dbReference type="Proteomes" id="UP000248688">
    <property type="component" value="Chromosome"/>
</dbReference>
<dbReference type="RefSeq" id="WP_112786221.1">
    <property type="nucleotide sequence ID" value="NZ_CP030041.1"/>
</dbReference>
<keyword evidence="6" id="KW-1185">Reference proteome</keyword>
<dbReference type="CDD" id="cd07377">
    <property type="entry name" value="WHTH_GntR"/>
    <property type="match status" value="1"/>
</dbReference>
<dbReference type="OrthoDB" id="742238at2"/>
<dbReference type="GO" id="GO:0003700">
    <property type="term" value="F:DNA-binding transcription factor activity"/>
    <property type="evidence" value="ECO:0007669"/>
    <property type="project" value="InterPro"/>
</dbReference>
<dbReference type="GO" id="GO:0003677">
    <property type="term" value="F:DNA binding"/>
    <property type="evidence" value="ECO:0007669"/>
    <property type="project" value="UniProtKB-KW"/>
</dbReference>
<dbReference type="SMART" id="SM00345">
    <property type="entry name" value="HTH_GNTR"/>
    <property type="match status" value="1"/>
</dbReference>
<dbReference type="Gene3D" id="1.10.10.10">
    <property type="entry name" value="Winged helix-like DNA-binding domain superfamily/Winged helix DNA-binding domain"/>
    <property type="match status" value="1"/>
</dbReference>